<dbReference type="AlphaFoldDB" id="A0A2Z3H538"/>
<dbReference type="EMBL" id="CP025958">
    <property type="protein sequence ID" value="AWM40001.1"/>
    <property type="molecule type" value="Genomic_DNA"/>
</dbReference>
<keyword evidence="3" id="KW-1185">Reference proteome</keyword>
<protein>
    <submittedName>
        <fullName evidence="2">Uncharacterized protein</fullName>
    </submittedName>
</protein>
<keyword evidence="1" id="KW-0472">Membrane</keyword>
<sequence>MARRAARIAASRSAVASTSRRCRCPARCWAIALLGLVASSVVGAYLYYPDRRQCFEDMRGVHAEAVVGPRTGKRDEAIRHLEHCDLLTRKLQVGVYLRDLSITGEQAKASDDLREELEEVRDALIARDADGARARLPKLEAAYRACRDAYVTP</sequence>
<evidence type="ECO:0000313" key="3">
    <source>
        <dbReference type="Proteomes" id="UP000245802"/>
    </source>
</evidence>
<reference evidence="2 3" key="1">
    <citation type="submission" date="2018-01" db="EMBL/GenBank/DDBJ databases">
        <title>G. obscuriglobus.</title>
        <authorList>
            <person name="Franke J."/>
            <person name="Blomberg W."/>
            <person name="Selmecki A."/>
        </authorList>
    </citation>
    <scope>NUCLEOTIDE SEQUENCE [LARGE SCALE GENOMIC DNA]</scope>
    <source>
        <strain evidence="2 3">DSM 5831</strain>
    </source>
</reference>
<proteinExistence type="predicted"/>
<evidence type="ECO:0000313" key="2">
    <source>
        <dbReference type="EMBL" id="AWM40001.1"/>
    </source>
</evidence>
<organism evidence="2 3">
    <name type="scientific">Gemmata obscuriglobus</name>
    <dbReference type="NCBI Taxonomy" id="114"/>
    <lineage>
        <taxon>Bacteria</taxon>
        <taxon>Pseudomonadati</taxon>
        <taxon>Planctomycetota</taxon>
        <taxon>Planctomycetia</taxon>
        <taxon>Gemmatales</taxon>
        <taxon>Gemmataceae</taxon>
        <taxon>Gemmata</taxon>
    </lineage>
</organism>
<keyword evidence="1" id="KW-0812">Transmembrane</keyword>
<dbReference type="Proteomes" id="UP000245802">
    <property type="component" value="Chromosome"/>
</dbReference>
<feature type="transmembrane region" description="Helical" evidence="1">
    <location>
        <begin position="28"/>
        <end position="48"/>
    </location>
</feature>
<accession>A0A2Z3H538</accession>
<name>A0A2Z3H538_9BACT</name>
<dbReference type="KEGG" id="gog:C1280_25355"/>
<keyword evidence="1" id="KW-1133">Transmembrane helix</keyword>
<evidence type="ECO:0000256" key="1">
    <source>
        <dbReference type="SAM" id="Phobius"/>
    </source>
</evidence>
<gene>
    <name evidence="2" type="ORF">C1280_25355</name>
</gene>